<name>A0AAV4G8I1_9GAST</name>
<gene>
    <name evidence="1" type="ORF">ElyMa_002337300</name>
</gene>
<keyword evidence="2" id="KW-1185">Reference proteome</keyword>
<proteinExistence type="predicted"/>
<evidence type="ECO:0000313" key="1">
    <source>
        <dbReference type="EMBL" id="GFR81295.1"/>
    </source>
</evidence>
<dbReference type="Proteomes" id="UP000762676">
    <property type="component" value="Unassembled WGS sequence"/>
</dbReference>
<dbReference type="EMBL" id="BMAT01004813">
    <property type="protein sequence ID" value="GFR81295.1"/>
    <property type="molecule type" value="Genomic_DNA"/>
</dbReference>
<dbReference type="AlphaFoldDB" id="A0AAV4G8I1"/>
<protein>
    <submittedName>
        <fullName evidence="1">Uncharacterized protein</fullName>
    </submittedName>
</protein>
<sequence length="131" mass="14087">MSTLAVPAPVTEAYLESPYLIGSVSALETANPMYDVILGNIPGVKCPGISVPEPIPEVKDKHKPQEVVMTVETRTGKTRRTKSPITLPAIACRISVGELKELQQHDTSLAVCRKLADMGETCTSGKGNRTR</sequence>
<accession>A0AAV4G8I1</accession>
<reference evidence="1 2" key="1">
    <citation type="journal article" date="2021" name="Elife">
        <title>Chloroplast acquisition without the gene transfer in kleptoplastic sea slugs, Plakobranchus ocellatus.</title>
        <authorList>
            <person name="Maeda T."/>
            <person name="Takahashi S."/>
            <person name="Yoshida T."/>
            <person name="Shimamura S."/>
            <person name="Takaki Y."/>
            <person name="Nagai Y."/>
            <person name="Toyoda A."/>
            <person name="Suzuki Y."/>
            <person name="Arimoto A."/>
            <person name="Ishii H."/>
            <person name="Satoh N."/>
            <person name="Nishiyama T."/>
            <person name="Hasebe M."/>
            <person name="Maruyama T."/>
            <person name="Minagawa J."/>
            <person name="Obokata J."/>
            <person name="Shigenobu S."/>
        </authorList>
    </citation>
    <scope>NUCLEOTIDE SEQUENCE [LARGE SCALE GENOMIC DNA]</scope>
</reference>
<organism evidence="1 2">
    <name type="scientific">Elysia marginata</name>
    <dbReference type="NCBI Taxonomy" id="1093978"/>
    <lineage>
        <taxon>Eukaryota</taxon>
        <taxon>Metazoa</taxon>
        <taxon>Spiralia</taxon>
        <taxon>Lophotrochozoa</taxon>
        <taxon>Mollusca</taxon>
        <taxon>Gastropoda</taxon>
        <taxon>Heterobranchia</taxon>
        <taxon>Euthyneura</taxon>
        <taxon>Panpulmonata</taxon>
        <taxon>Sacoglossa</taxon>
        <taxon>Placobranchoidea</taxon>
        <taxon>Plakobranchidae</taxon>
        <taxon>Elysia</taxon>
    </lineage>
</organism>
<evidence type="ECO:0000313" key="2">
    <source>
        <dbReference type="Proteomes" id="UP000762676"/>
    </source>
</evidence>
<comment type="caution">
    <text evidence="1">The sequence shown here is derived from an EMBL/GenBank/DDBJ whole genome shotgun (WGS) entry which is preliminary data.</text>
</comment>